<dbReference type="Proteomes" id="UP000198704">
    <property type="component" value="Unassembled WGS sequence"/>
</dbReference>
<dbReference type="OrthoDB" id="8001905at2"/>
<organism evidence="2 3">
    <name type="scientific">Methylobacterium phyllostachyos</name>
    <dbReference type="NCBI Taxonomy" id="582672"/>
    <lineage>
        <taxon>Bacteria</taxon>
        <taxon>Pseudomonadati</taxon>
        <taxon>Pseudomonadota</taxon>
        <taxon>Alphaproteobacteria</taxon>
        <taxon>Hyphomicrobiales</taxon>
        <taxon>Methylobacteriaceae</taxon>
        <taxon>Methylobacterium</taxon>
    </lineage>
</organism>
<evidence type="ECO:0000256" key="1">
    <source>
        <dbReference type="SAM" id="Phobius"/>
    </source>
</evidence>
<keyword evidence="1" id="KW-0472">Membrane</keyword>
<accession>A0A1G9RB90</accession>
<evidence type="ECO:0000313" key="2">
    <source>
        <dbReference type="EMBL" id="SDM20494.1"/>
    </source>
</evidence>
<keyword evidence="1" id="KW-1133">Transmembrane helix</keyword>
<dbReference type="RefSeq" id="WP_091712544.1">
    <property type="nucleotide sequence ID" value="NZ_FNHS01000001.1"/>
</dbReference>
<keyword evidence="3" id="KW-1185">Reference proteome</keyword>
<sequence>MSDILARGPEHPSRLIFVSIAVIATVIGIGTGDIRLFFLTVAACTVLLCTGYAVIRRWLGWKPLSFDYLFELLRLLSPT</sequence>
<feature type="transmembrane region" description="Helical" evidence="1">
    <location>
        <begin position="36"/>
        <end position="55"/>
    </location>
</feature>
<name>A0A1G9RB90_9HYPH</name>
<dbReference type="STRING" id="582672.SAMN05216360_101183"/>
<dbReference type="AlphaFoldDB" id="A0A1G9RB90"/>
<evidence type="ECO:0000313" key="3">
    <source>
        <dbReference type="Proteomes" id="UP000198704"/>
    </source>
</evidence>
<gene>
    <name evidence="2" type="ORF">SAMN05216360_101183</name>
</gene>
<feature type="transmembrane region" description="Helical" evidence="1">
    <location>
        <begin position="12"/>
        <end position="30"/>
    </location>
</feature>
<dbReference type="EMBL" id="FNHS01000001">
    <property type="protein sequence ID" value="SDM20494.1"/>
    <property type="molecule type" value="Genomic_DNA"/>
</dbReference>
<keyword evidence="1" id="KW-0812">Transmembrane</keyword>
<reference evidence="3" key="1">
    <citation type="submission" date="2016-10" db="EMBL/GenBank/DDBJ databases">
        <authorList>
            <person name="Varghese N."/>
            <person name="Submissions S."/>
        </authorList>
    </citation>
    <scope>NUCLEOTIDE SEQUENCE [LARGE SCALE GENOMIC DNA]</scope>
    <source>
        <strain evidence="3">BL47</strain>
    </source>
</reference>
<protein>
    <submittedName>
        <fullName evidence="2">Uncharacterized protein</fullName>
    </submittedName>
</protein>
<proteinExistence type="predicted"/>